<accession>A0A4Y7Q4I9</accession>
<protein>
    <submittedName>
        <fullName evidence="1">Uncharacterized protein</fullName>
    </submittedName>
</protein>
<dbReference type="Proteomes" id="UP000294933">
    <property type="component" value="Unassembled WGS sequence"/>
</dbReference>
<evidence type="ECO:0000313" key="1">
    <source>
        <dbReference type="EMBL" id="TDL22231.1"/>
    </source>
</evidence>
<evidence type="ECO:0000313" key="2">
    <source>
        <dbReference type="Proteomes" id="UP000294933"/>
    </source>
</evidence>
<name>A0A4Y7Q4I9_9AGAM</name>
<dbReference type="AlphaFoldDB" id="A0A4Y7Q4I9"/>
<dbReference type="EMBL" id="ML170176">
    <property type="protein sequence ID" value="TDL22231.1"/>
    <property type="molecule type" value="Genomic_DNA"/>
</dbReference>
<keyword evidence="2" id="KW-1185">Reference proteome</keyword>
<proteinExistence type="predicted"/>
<sequence length="84" mass="9193">MSFPPALDELSAWGTKADPATGSIVKDAVKKENIVKEIMAAQDDLRALLARVNAVQGDIDKLTSGNTTLQMYIDNLTMQMAKRR</sequence>
<dbReference type="Gene3D" id="1.20.5.170">
    <property type="match status" value="1"/>
</dbReference>
<dbReference type="InterPro" id="IPR019357">
    <property type="entry name" value="SCOC"/>
</dbReference>
<dbReference type="VEuPathDB" id="FungiDB:BD410DRAFT_898498"/>
<gene>
    <name evidence="1" type="ORF">BD410DRAFT_898498</name>
</gene>
<dbReference type="Pfam" id="PF10224">
    <property type="entry name" value="DUF2205"/>
    <property type="match status" value="1"/>
</dbReference>
<organism evidence="1 2">
    <name type="scientific">Rickenella mellea</name>
    <dbReference type="NCBI Taxonomy" id="50990"/>
    <lineage>
        <taxon>Eukaryota</taxon>
        <taxon>Fungi</taxon>
        <taxon>Dikarya</taxon>
        <taxon>Basidiomycota</taxon>
        <taxon>Agaricomycotina</taxon>
        <taxon>Agaricomycetes</taxon>
        <taxon>Hymenochaetales</taxon>
        <taxon>Rickenellaceae</taxon>
        <taxon>Rickenella</taxon>
    </lineage>
</organism>
<dbReference type="OrthoDB" id="2163284at2759"/>
<reference evidence="1 2" key="1">
    <citation type="submission" date="2018-06" db="EMBL/GenBank/DDBJ databases">
        <title>A transcriptomic atlas of mushroom development highlights an independent origin of complex multicellularity.</title>
        <authorList>
            <consortium name="DOE Joint Genome Institute"/>
            <person name="Krizsan K."/>
            <person name="Almasi E."/>
            <person name="Merenyi Z."/>
            <person name="Sahu N."/>
            <person name="Viragh M."/>
            <person name="Koszo T."/>
            <person name="Mondo S."/>
            <person name="Kiss B."/>
            <person name="Balint B."/>
            <person name="Kues U."/>
            <person name="Barry K."/>
            <person name="Hegedus J.C."/>
            <person name="Henrissat B."/>
            <person name="Johnson J."/>
            <person name="Lipzen A."/>
            <person name="Ohm R."/>
            <person name="Nagy I."/>
            <person name="Pangilinan J."/>
            <person name="Yan J."/>
            <person name="Xiong Y."/>
            <person name="Grigoriev I.V."/>
            <person name="Hibbett D.S."/>
            <person name="Nagy L.G."/>
        </authorList>
    </citation>
    <scope>NUCLEOTIDE SEQUENCE [LARGE SCALE GENOMIC DNA]</scope>
    <source>
        <strain evidence="1 2">SZMC22713</strain>
    </source>
</reference>